<keyword evidence="5" id="KW-1185">Reference proteome</keyword>
<evidence type="ECO:0000259" key="3">
    <source>
        <dbReference type="Pfam" id="PF13399"/>
    </source>
</evidence>
<dbReference type="Pfam" id="PF13399">
    <property type="entry name" value="LytR_C"/>
    <property type="match status" value="1"/>
</dbReference>
<name>A0A5Q2RMN9_9ACTN</name>
<dbReference type="InterPro" id="IPR050922">
    <property type="entry name" value="LytR/CpsA/Psr_CW_biosynth"/>
</dbReference>
<dbReference type="EMBL" id="CP045851">
    <property type="protein sequence ID" value="QGG95686.1"/>
    <property type="molecule type" value="Genomic_DNA"/>
</dbReference>
<feature type="compositionally biased region" description="Basic and acidic residues" evidence="1">
    <location>
        <begin position="18"/>
        <end position="31"/>
    </location>
</feature>
<accession>A0A5Q2RMN9</accession>
<dbReference type="AlphaFoldDB" id="A0A5Q2RMN9"/>
<evidence type="ECO:0000313" key="5">
    <source>
        <dbReference type="Proteomes" id="UP000334019"/>
    </source>
</evidence>
<feature type="region of interest" description="Disordered" evidence="1">
    <location>
        <begin position="1"/>
        <end position="35"/>
    </location>
</feature>
<dbReference type="InterPro" id="IPR027381">
    <property type="entry name" value="LytR/CpsA/Psr_C"/>
</dbReference>
<evidence type="ECO:0000256" key="2">
    <source>
        <dbReference type="SAM" id="Phobius"/>
    </source>
</evidence>
<reference evidence="4 5" key="1">
    <citation type="submission" date="2019-11" db="EMBL/GenBank/DDBJ databases">
        <authorList>
            <person name="He Y."/>
        </authorList>
    </citation>
    <scope>NUCLEOTIDE SEQUENCE [LARGE SCALE GENOMIC DNA]</scope>
    <source>
        <strain evidence="4 5">SCSIO 58843</strain>
    </source>
</reference>
<keyword evidence="2" id="KW-0472">Membrane</keyword>
<proteinExistence type="predicted"/>
<keyword evidence="2" id="KW-1133">Transmembrane helix</keyword>
<feature type="transmembrane region" description="Helical" evidence="2">
    <location>
        <begin position="40"/>
        <end position="63"/>
    </location>
</feature>
<protein>
    <recommendedName>
        <fullName evidence="3">LytR/CpsA/Psr regulator C-terminal domain-containing protein</fullName>
    </recommendedName>
</protein>
<evidence type="ECO:0000313" key="4">
    <source>
        <dbReference type="EMBL" id="QGG95686.1"/>
    </source>
</evidence>
<dbReference type="RefSeq" id="WP_153759792.1">
    <property type="nucleotide sequence ID" value="NZ_CP045851.1"/>
</dbReference>
<evidence type="ECO:0000256" key="1">
    <source>
        <dbReference type="SAM" id="MobiDB-lite"/>
    </source>
</evidence>
<keyword evidence="2" id="KW-0812">Transmembrane</keyword>
<dbReference type="Gene3D" id="3.30.70.2390">
    <property type="match status" value="1"/>
</dbReference>
<gene>
    <name evidence="4" type="ORF">GH723_11585</name>
</gene>
<feature type="domain" description="LytR/CpsA/Psr regulator C-terminal" evidence="3">
    <location>
        <begin position="328"/>
        <end position="412"/>
    </location>
</feature>
<dbReference type="PANTHER" id="PTHR33392">
    <property type="entry name" value="POLYISOPRENYL-TEICHOIC ACID--PEPTIDOGLYCAN TEICHOIC ACID TRANSFERASE TAGU"/>
    <property type="match status" value="1"/>
</dbReference>
<dbReference type="Proteomes" id="UP000334019">
    <property type="component" value="Chromosome"/>
</dbReference>
<dbReference type="Gene3D" id="3.40.630.190">
    <property type="entry name" value="LCP protein"/>
    <property type="match status" value="1"/>
</dbReference>
<organism evidence="4 5">
    <name type="scientific">Actinomarinicola tropica</name>
    <dbReference type="NCBI Taxonomy" id="2789776"/>
    <lineage>
        <taxon>Bacteria</taxon>
        <taxon>Bacillati</taxon>
        <taxon>Actinomycetota</taxon>
        <taxon>Acidimicrobiia</taxon>
        <taxon>Acidimicrobiales</taxon>
        <taxon>Iamiaceae</taxon>
        <taxon>Actinomarinicola</taxon>
    </lineage>
</organism>
<dbReference type="KEGG" id="atq:GH723_11585"/>
<dbReference type="PANTHER" id="PTHR33392:SF6">
    <property type="entry name" value="POLYISOPRENYL-TEICHOIC ACID--PEPTIDOGLYCAN TEICHOIC ACID TRANSFERASE TAGU"/>
    <property type="match status" value="1"/>
</dbReference>
<sequence length="419" mass="44168">MTTQADQDVPARFPHAPDAPDRRPRRSEQRRRAQRVHQRAMTAYVAALVLLGLAVPVLGWIGVQVILDSSDGQVVDPQLDPNEPGFQALVAPSPTLLVLHVDDAGGLVGTTLLGLPSEDGDGGGVLLVPPATVGDVPDIGELPIDAAYAYSGLDAARATAEWALGISIDDVVVLDPAEWSDVISSTGPLALTNPDVLRDAEGDVAFPAGELVLEPSQVPAYAAALQPGESRLNRLFRQELVWRAWLDAMAEDPTAVQFPGEQERGLARFLPTIASGTVHLEALPVEPVPVSDPSTPETFVAAPEVLDRVIPEVVPFPASNAGGSRPLVRVLAGTGPQEGTVEVARRVVAAGGQVVLVGNADRFDHAETQITYWDDTRREEAQEVAEALGFGTVTRVDEVDESADIVVVIGQDLAGALGT</sequence>